<name>A0ABN4RD72_9BORD</name>
<gene>
    <name evidence="2" type="ORF">BAU06_23045</name>
</gene>
<dbReference type="Pfam" id="PF13304">
    <property type="entry name" value="AAA_21"/>
    <property type="match status" value="1"/>
</dbReference>
<organism evidence="2 3">
    <name type="scientific">Bordetella bronchialis</name>
    <dbReference type="NCBI Taxonomy" id="463025"/>
    <lineage>
        <taxon>Bacteria</taxon>
        <taxon>Pseudomonadati</taxon>
        <taxon>Pseudomonadota</taxon>
        <taxon>Betaproteobacteria</taxon>
        <taxon>Burkholderiales</taxon>
        <taxon>Alcaligenaceae</taxon>
        <taxon>Bordetella</taxon>
    </lineage>
</organism>
<dbReference type="EMBL" id="CP016170">
    <property type="protein sequence ID" value="ANN68794.1"/>
    <property type="molecule type" value="Genomic_DNA"/>
</dbReference>
<dbReference type="Proteomes" id="UP000091897">
    <property type="component" value="Chromosome"/>
</dbReference>
<feature type="domain" description="ATPase AAA-type core" evidence="1">
    <location>
        <begin position="49"/>
        <end position="340"/>
    </location>
</feature>
<evidence type="ECO:0000313" key="2">
    <source>
        <dbReference type="EMBL" id="ANN68794.1"/>
    </source>
</evidence>
<dbReference type="SUPFAM" id="SSF52540">
    <property type="entry name" value="P-loop containing nucleoside triphosphate hydrolases"/>
    <property type="match status" value="1"/>
</dbReference>
<accession>A0ABN4RD72</accession>
<dbReference type="InterPro" id="IPR027417">
    <property type="entry name" value="P-loop_NTPase"/>
</dbReference>
<dbReference type="PANTHER" id="PTHR40396:SF1">
    <property type="entry name" value="ATPASE AAA-TYPE CORE DOMAIN-CONTAINING PROTEIN"/>
    <property type="match status" value="1"/>
</dbReference>
<evidence type="ECO:0000313" key="3">
    <source>
        <dbReference type="Proteomes" id="UP000091897"/>
    </source>
</evidence>
<protein>
    <submittedName>
        <fullName evidence="2">Abortive infection protein</fullName>
    </submittedName>
</protein>
<proteinExistence type="predicted"/>
<evidence type="ECO:0000259" key="1">
    <source>
        <dbReference type="Pfam" id="PF13304"/>
    </source>
</evidence>
<dbReference type="RefSeq" id="WP_066356129.1">
    <property type="nucleotide sequence ID" value="NZ_CBCSFJ010000004.1"/>
</dbReference>
<sequence length="403" mass="45215">MILAVEIENFMSIRDRQRIDLQVGGAVDDCPERYAPTWRGSSRRVPKVIAFFGANASGKSTVLRSLQYLVWFVRESFQFGPAQSLPFEPFWDGSCHDAPTVLAVEFAGPESVRGVESGKPQCRYRYELRLHTAGGKRTVLNESLFFWPSRAKRLVRLFERDAAGDVVAGPDFGLAGHKSVLKKILRDNASVISTLAQLDHAPSLALQQAAYRVSSNIFLEKLQVNESQMLQYYQANPALLDALNGDLPRIDLGIQSMMIGQGPNGLIATFRHRGLSREVPLMLESHGTRQFLQIYPFLMDALQRGGIAIVDELDLAIHPTVLPEILRWFYSPQRNPHSAQLWMTCQNSSLLEELVKEEIYFCEKDPTGATSVYGLKDIQGVRRIDNFYRKYMGGTYGAVPTIG</sequence>
<keyword evidence="3" id="KW-1185">Reference proteome</keyword>
<dbReference type="InterPro" id="IPR003959">
    <property type="entry name" value="ATPase_AAA_core"/>
</dbReference>
<dbReference type="Gene3D" id="3.40.50.300">
    <property type="entry name" value="P-loop containing nucleotide triphosphate hydrolases"/>
    <property type="match status" value="1"/>
</dbReference>
<dbReference type="PANTHER" id="PTHR40396">
    <property type="entry name" value="ATPASE-LIKE PROTEIN"/>
    <property type="match status" value="1"/>
</dbReference>
<reference evidence="2 3" key="1">
    <citation type="submission" date="2016-06" db="EMBL/GenBank/DDBJ databases">
        <title>Complete genome sequences of Bordetella bronchialis and Bordetella flabilis.</title>
        <authorList>
            <person name="LiPuma J.J."/>
            <person name="Spilker T."/>
        </authorList>
    </citation>
    <scope>NUCLEOTIDE SEQUENCE [LARGE SCALE GENOMIC DNA]</scope>
    <source>
        <strain evidence="2 3">AU3182</strain>
    </source>
</reference>